<dbReference type="STRING" id="1392250.A0A2I2G450"/>
<name>A0A2I2G450_9EURO</name>
<evidence type="ECO:0008006" key="3">
    <source>
        <dbReference type="Google" id="ProtNLM"/>
    </source>
</evidence>
<reference evidence="1 2" key="1">
    <citation type="submission" date="2016-12" db="EMBL/GenBank/DDBJ databases">
        <title>The genomes of Aspergillus section Nigri reveals drivers in fungal speciation.</title>
        <authorList>
            <consortium name="DOE Joint Genome Institute"/>
            <person name="Vesth T.C."/>
            <person name="Nybo J."/>
            <person name="Theobald S."/>
            <person name="Brandl J."/>
            <person name="Frisvad J.C."/>
            <person name="Nielsen K.F."/>
            <person name="Lyhne E.K."/>
            <person name="Kogle M.E."/>
            <person name="Kuo A."/>
            <person name="Riley R."/>
            <person name="Clum A."/>
            <person name="Nolan M."/>
            <person name="Lipzen A."/>
            <person name="Salamov A."/>
            <person name="Henrissat B."/>
            <person name="Wiebenga A."/>
            <person name="De Vries R.P."/>
            <person name="Grigoriev I.V."/>
            <person name="Mortensen U.H."/>
            <person name="Andersen M.R."/>
            <person name="Baker S.E."/>
        </authorList>
    </citation>
    <scope>NUCLEOTIDE SEQUENCE [LARGE SCALE GENOMIC DNA]</scope>
    <source>
        <strain evidence="1 2">IBT 23096</strain>
    </source>
</reference>
<dbReference type="InterPro" id="IPR011333">
    <property type="entry name" value="SKP1/BTB/POZ_sf"/>
</dbReference>
<evidence type="ECO:0000313" key="2">
    <source>
        <dbReference type="Proteomes" id="UP000234275"/>
    </source>
</evidence>
<keyword evidence="2" id="KW-1185">Reference proteome</keyword>
<protein>
    <recommendedName>
        <fullName evidence="3">BTB domain-containing protein</fullName>
    </recommendedName>
</protein>
<organism evidence="1 2">
    <name type="scientific">Aspergillus steynii IBT 23096</name>
    <dbReference type="NCBI Taxonomy" id="1392250"/>
    <lineage>
        <taxon>Eukaryota</taxon>
        <taxon>Fungi</taxon>
        <taxon>Dikarya</taxon>
        <taxon>Ascomycota</taxon>
        <taxon>Pezizomycotina</taxon>
        <taxon>Eurotiomycetes</taxon>
        <taxon>Eurotiomycetidae</taxon>
        <taxon>Eurotiales</taxon>
        <taxon>Aspergillaceae</taxon>
        <taxon>Aspergillus</taxon>
        <taxon>Aspergillus subgen. Circumdati</taxon>
    </lineage>
</organism>
<dbReference type="GeneID" id="36561039"/>
<dbReference type="RefSeq" id="XP_024702962.1">
    <property type="nucleotide sequence ID" value="XM_024853341.1"/>
</dbReference>
<dbReference type="OrthoDB" id="9997739at2759"/>
<dbReference type="EMBL" id="MSFO01000005">
    <property type="protein sequence ID" value="PLB47660.1"/>
    <property type="molecule type" value="Genomic_DNA"/>
</dbReference>
<dbReference type="AlphaFoldDB" id="A0A2I2G450"/>
<dbReference type="Gene3D" id="3.30.710.10">
    <property type="entry name" value="Potassium Channel Kv1.1, Chain A"/>
    <property type="match status" value="1"/>
</dbReference>
<gene>
    <name evidence="1" type="ORF">P170DRAFT_476343</name>
</gene>
<accession>A0A2I2G450</accession>
<dbReference type="PANTHER" id="PTHR47843">
    <property type="entry name" value="BTB DOMAIN-CONTAINING PROTEIN-RELATED"/>
    <property type="match status" value="1"/>
</dbReference>
<dbReference type="Proteomes" id="UP000234275">
    <property type="component" value="Unassembled WGS sequence"/>
</dbReference>
<evidence type="ECO:0000313" key="1">
    <source>
        <dbReference type="EMBL" id="PLB47660.1"/>
    </source>
</evidence>
<sequence length="293" mass="32735">MDSQFAKSISSELFTFVVGQARKEFTVHSGPLASLSSPLDRLMNGPMMEAKARKVDWSQVVDEDTFVRLCQYAYSCDYTPPVRSVKEKAETRQMASVSASKNEQQEPALSFYPRRHKVPPIPSSMLSRFNKSFPSPNDSHNEKSISTRQLQEKFCDLRERHAKLHSNAVSQQTTKFASTGNYCHPQGLKPDFLGHVKLYILADTYGILPLAHLVLFRLGAALGSLTPSESNMGEIVALVRFSYQRTRPNDPLRILVAAYVASVSSQIGLCGDLQDLLVEGGDFVCDLWKAIWN</sequence>
<dbReference type="PANTHER" id="PTHR47843:SF2">
    <property type="entry name" value="BTB DOMAIN-CONTAINING PROTEIN"/>
    <property type="match status" value="1"/>
</dbReference>
<proteinExistence type="predicted"/>
<dbReference type="VEuPathDB" id="FungiDB:P170DRAFT_476343"/>
<comment type="caution">
    <text evidence="1">The sequence shown here is derived from an EMBL/GenBank/DDBJ whole genome shotgun (WGS) entry which is preliminary data.</text>
</comment>